<organism evidence="2 3">
    <name type="scientific">Brassica carinata</name>
    <name type="common">Ethiopian mustard</name>
    <name type="synonym">Abyssinian cabbage</name>
    <dbReference type="NCBI Taxonomy" id="52824"/>
    <lineage>
        <taxon>Eukaryota</taxon>
        <taxon>Viridiplantae</taxon>
        <taxon>Streptophyta</taxon>
        <taxon>Embryophyta</taxon>
        <taxon>Tracheophyta</taxon>
        <taxon>Spermatophyta</taxon>
        <taxon>Magnoliopsida</taxon>
        <taxon>eudicotyledons</taxon>
        <taxon>Gunneridae</taxon>
        <taxon>Pentapetalae</taxon>
        <taxon>rosids</taxon>
        <taxon>malvids</taxon>
        <taxon>Brassicales</taxon>
        <taxon>Brassicaceae</taxon>
        <taxon>Brassiceae</taxon>
        <taxon>Brassica</taxon>
    </lineage>
</organism>
<dbReference type="PANTHER" id="PTHR47165">
    <property type="entry name" value="OS03G0429900 PROTEIN"/>
    <property type="match status" value="1"/>
</dbReference>
<dbReference type="OrthoDB" id="1110348at2759"/>
<feature type="non-terminal residue" evidence="2">
    <location>
        <position position="1"/>
    </location>
</feature>
<dbReference type="InterPro" id="IPR012340">
    <property type="entry name" value="NA-bd_OB-fold"/>
</dbReference>
<evidence type="ECO:0000313" key="3">
    <source>
        <dbReference type="Proteomes" id="UP000886595"/>
    </source>
</evidence>
<evidence type="ECO:0000259" key="1">
    <source>
        <dbReference type="PROSITE" id="PS50926"/>
    </source>
</evidence>
<reference evidence="2 3" key="1">
    <citation type="submission" date="2020-02" db="EMBL/GenBank/DDBJ databases">
        <authorList>
            <person name="Ma Q."/>
            <person name="Huang Y."/>
            <person name="Song X."/>
            <person name="Pei D."/>
        </authorList>
    </citation>
    <scope>NUCLEOTIDE SEQUENCE [LARGE SCALE GENOMIC DNA]</scope>
    <source>
        <strain evidence="2">Sxm20200214</strain>
        <tissue evidence="2">Leaf</tissue>
    </source>
</reference>
<dbReference type="InterPro" id="IPR002792">
    <property type="entry name" value="TRAM_dom"/>
</dbReference>
<proteinExistence type="predicted"/>
<keyword evidence="3" id="KW-1185">Reference proteome</keyword>
<protein>
    <recommendedName>
        <fullName evidence="1">TRAM domain-containing protein</fullName>
    </recommendedName>
</protein>
<dbReference type="PANTHER" id="PTHR47165:SF4">
    <property type="entry name" value="OS03G0429900 PROTEIN"/>
    <property type="match status" value="1"/>
</dbReference>
<name>A0A8X7RVS3_BRACI</name>
<dbReference type="Gene3D" id="2.40.50.140">
    <property type="entry name" value="Nucleic acid-binding proteins"/>
    <property type="match status" value="1"/>
</dbReference>
<dbReference type="PROSITE" id="PS50926">
    <property type="entry name" value="TRAM"/>
    <property type="match status" value="1"/>
</dbReference>
<dbReference type="EMBL" id="JAAMPC010000009">
    <property type="protein sequence ID" value="KAG2296318.1"/>
    <property type="molecule type" value="Genomic_DNA"/>
</dbReference>
<gene>
    <name evidence="2" type="ORF">Bca52824_042987</name>
</gene>
<sequence length="222" mass="24791">GIEIQATLWAEQAELFEEKYRAVESKNIVLIMTSVLVKTYQGVICLSASSGTKFYLNYDFDSVTDFRTSFSFDGGCLVNLGDMVEIPSMTNEISEVQHSINDIWDFIASDIPQKKTFMCTATITNIVSHSVDTEYLFVLIKWIYGGLLQLALDLIRFDHERLQTRLGESLAIVVQSAQDSVIAKRHLGDRVSELETEVPVPGEVVVGDGEVGDGERVEVDVW</sequence>
<evidence type="ECO:0000313" key="2">
    <source>
        <dbReference type="EMBL" id="KAG2296318.1"/>
    </source>
</evidence>
<comment type="caution">
    <text evidence="2">The sequence shown here is derived from an EMBL/GenBank/DDBJ whole genome shotgun (WGS) entry which is preliminary data.</text>
</comment>
<feature type="domain" description="TRAM" evidence="1">
    <location>
        <begin position="163"/>
        <end position="222"/>
    </location>
</feature>
<dbReference type="Proteomes" id="UP000886595">
    <property type="component" value="Unassembled WGS sequence"/>
</dbReference>
<accession>A0A8X7RVS3</accession>
<dbReference type="SUPFAM" id="SSF50249">
    <property type="entry name" value="Nucleic acid-binding proteins"/>
    <property type="match status" value="1"/>
</dbReference>
<dbReference type="AlphaFoldDB" id="A0A8X7RVS3"/>